<name>A0AAW4Q0H4_9EURY</name>
<dbReference type="Proteomes" id="UP001430377">
    <property type="component" value="Unassembled WGS sequence"/>
</dbReference>
<dbReference type="RefSeq" id="WP_220620902.1">
    <property type="nucleotide sequence ID" value="NZ_RKLR01000032.1"/>
</dbReference>
<proteinExistence type="predicted"/>
<gene>
    <name evidence="1" type="ORF">EGH21_23875</name>
</gene>
<accession>A0AAW4Q0H4</accession>
<evidence type="ECO:0000313" key="1">
    <source>
        <dbReference type="EMBL" id="MBX0326053.1"/>
    </source>
</evidence>
<comment type="caution">
    <text evidence="1">The sequence shown here is derived from an EMBL/GenBank/DDBJ whole genome shotgun (WGS) entry which is preliminary data.</text>
</comment>
<evidence type="ECO:0000313" key="2">
    <source>
        <dbReference type="Proteomes" id="UP001430377"/>
    </source>
</evidence>
<organism evidence="1 2">
    <name type="scientific">Haloarcula rubra</name>
    <dbReference type="NCBI Taxonomy" id="2487747"/>
    <lineage>
        <taxon>Archaea</taxon>
        <taxon>Methanobacteriati</taxon>
        <taxon>Methanobacteriota</taxon>
        <taxon>Stenosarchaea group</taxon>
        <taxon>Halobacteria</taxon>
        <taxon>Halobacteriales</taxon>
        <taxon>Haloarculaceae</taxon>
        <taxon>Haloarcula</taxon>
    </lineage>
</organism>
<dbReference type="AlphaFoldDB" id="A0AAW4Q0H4"/>
<reference evidence="1 2" key="1">
    <citation type="submission" date="2021-06" db="EMBL/GenBank/DDBJ databases">
        <title>Halomicroarcula sp. a new haloarchaeum isolated from saline soil.</title>
        <authorList>
            <person name="Duran-Viseras A."/>
            <person name="Sanchez-Porro C."/>
            <person name="Ventosa A."/>
        </authorList>
    </citation>
    <scope>NUCLEOTIDE SEQUENCE [LARGE SCALE GENOMIC DNA]</scope>
    <source>
        <strain evidence="1 2">F13</strain>
    </source>
</reference>
<keyword evidence="2" id="KW-1185">Reference proteome</keyword>
<dbReference type="EMBL" id="RKLR01000032">
    <property type="protein sequence ID" value="MBX0326053.1"/>
    <property type="molecule type" value="Genomic_DNA"/>
</dbReference>
<protein>
    <submittedName>
        <fullName evidence="1">Uncharacterized protein</fullName>
    </submittedName>
</protein>
<sequence length="98" mass="10945">MVTRKATPQERIARDLLTQRPLFLGVDGADAIHYWDGYEQAVVVIQDNDVAKVELSETPFQTLSQWTEYTQEERGWTVGPHVGGSIVDDLVNALETSA</sequence>